<accession>A0A2S7IG35</accession>
<sequence>MQNTQQKIIDAAILVFNEDYSAPLEKVAEKAAITRRTLHRYFKTREALLMSCQKEMQRSCRTAMMQALEASDDPLKQLENMVYAGVECGAKFSLFSKLHTRPEHLHSSQNPDCAQYDAFYSRYRGVITQLQTQGLIASEFTAEWIAMFFSGVIAATVNAEAMGSVAKNSLKHFAWLSFSKGIGL</sequence>
<dbReference type="PANTHER" id="PTHR30055:SF234">
    <property type="entry name" value="HTH-TYPE TRANSCRIPTIONAL REGULATOR BETI"/>
    <property type="match status" value="1"/>
</dbReference>
<evidence type="ECO:0000256" key="3">
    <source>
        <dbReference type="ARBA" id="ARBA00023163"/>
    </source>
</evidence>
<gene>
    <name evidence="6" type="ORF">C5O19_21640</name>
</gene>
<dbReference type="InterPro" id="IPR050109">
    <property type="entry name" value="HTH-type_TetR-like_transc_reg"/>
</dbReference>
<dbReference type="PROSITE" id="PS50977">
    <property type="entry name" value="HTH_TETR_2"/>
    <property type="match status" value="1"/>
</dbReference>
<name>A0A2S7IG35_9BACT</name>
<reference evidence="7" key="1">
    <citation type="submission" date="2018-02" db="EMBL/GenBank/DDBJ databases">
        <title>Genome sequencing of Solimonas sp. HR-BB.</title>
        <authorList>
            <person name="Lee Y."/>
            <person name="Jeon C.O."/>
        </authorList>
    </citation>
    <scope>NUCLEOTIDE SEQUENCE [LARGE SCALE GENOMIC DNA]</scope>
    <source>
        <strain evidence="7">HR-U</strain>
    </source>
</reference>
<evidence type="ECO:0000256" key="4">
    <source>
        <dbReference type="PROSITE-ProRule" id="PRU00335"/>
    </source>
</evidence>
<dbReference type="InterPro" id="IPR009057">
    <property type="entry name" value="Homeodomain-like_sf"/>
</dbReference>
<comment type="caution">
    <text evidence="6">The sequence shown here is derived from an EMBL/GenBank/DDBJ whole genome shotgun (WGS) entry which is preliminary data.</text>
</comment>
<dbReference type="GO" id="GO:0003700">
    <property type="term" value="F:DNA-binding transcription factor activity"/>
    <property type="evidence" value="ECO:0007669"/>
    <property type="project" value="TreeGrafter"/>
</dbReference>
<dbReference type="SUPFAM" id="SSF46689">
    <property type="entry name" value="Homeodomain-like"/>
    <property type="match status" value="1"/>
</dbReference>
<dbReference type="RefSeq" id="WP_104715483.1">
    <property type="nucleotide sequence ID" value="NZ_PTRA01000006.1"/>
</dbReference>
<dbReference type="Proteomes" id="UP000239590">
    <property type="component" value="Unassembled WGS sequence"/>
</dbReference>
<evidence type="ECO:0000256" key="2">
    <source>
        <dbReference type="ARBA" id="ARBA00023125"/>
    </source>
</evidence>
<dbReference type="EMBL" id="PTRA01000006">
    <property type="protein sequence ID" value="PQA54358.1"/>
    <property type="molecule type" value="Genomic_DNA"/>
</dbReference>
<dbReference type="PANTHER" id="PTHR30055">
    <property type="entry name" value="HTH-TYPE TRANSCRIPTIONAL REGULATOR RUTR"/>
    <property type="match status" value="1"/>
</dbReference>
<feature type="DNA-binding region" description="H-T-H motif" evidence="4">
    <location>
        <begin position="23"/>
        <end position="42"/>
    </location>
</feature>
<organism evidence="6 7">
    <name type="scientific">Siphonobacter curvatus</name>
    <dbReference type="NCBI Taxonomy" id="2094562"/>
    <lineage>
        <taxon>Bacteria</taxon>
        <taxon>Pseudomonadati</taxon>
        <taxon>Bacteroidota</taxon>
        <taxon>Cytophagia</taxon>
        <taxon>Cytophagales</taxon>
        <taxon>Cytophagaceae</taxon>
        <taxon>Siphonobacter</taxon>
    </lineage>
</organism>
<keyword evidence="7" id="KW-1185">Reference proteome</keyword>
<feature type="domain" description="HTH tetR-type" evidence="5">
    <location>
        <begin position="2"/>
        <end position="60"/>
    </location>
</feature>
<dbReference type="AlphaFoldDB" id="A0A2S7IG35"/>
<keyword evidence="2 4" id="KW-0238">DNA-binding</keyword>
<evidence type="ECO:0000313" key="7">
    <source>
        <dbReference type="Proteomes" id="UP000239590"/>
    </source>
</evidence>
<evidence type="ECO:0000256" key="1">
    <source>
        <dbReference type="ARBA" id="ARBA00023015"/>
    </source>
</evidence>
<dbReference type="InterPro" id="IPR001647">
    <property type="entry name" value="HTH_TetR"/>
</dbReference>
<dbReference type="Pfam" id="PF00440">
    <property type="entry name" value="TetR_N"/>
    <property type="match status" value="1"/>
</dbReference>
<keyword evidence="3" id="KW-0804">Transcription</keyword>
<dbReference type="Gene3D" id="1.10.357.10">
    <property type="entry name" value="Tetracycline Repressor, domain 2"/>
    <property type="match status" value="1"/>
</dbReference>
<evidence type="ECO:0000313" key="6">
    <source>
        <dbReference type="EMBL" id="PQA54358.1"/>
    </source>
</evidence>
<keyword evidence="1" id="KW-0805">Transcription regulation</keyword>
<dbReference type="OrthoDB" id="9795011at2"/>
<evidence type="ECO:0000259" key="5">
    <source>
        <dbReference type="PROSITE" id="PS50977"/>
    </source>
</evidence>
<protein>
    <submittedName>
        <fullName evidence="6">TetR/AcrR family transcriptional regulator</fullName>
    </submittedName>
</protein>
<dbReference type="GO" id="GO:0000976">
    <property type="term" value="F:transcription cis-regulatory region binding"/>
    <property type="evidence" value="ECO:0007669"/>
    <property type="project" value="TreeGrafter"/>
</dbReference>
<proteinExistence type="predicted"/>